<dbReference type="Pfam" id="PF03496">
    <property type="entry name" value="ADPrib_exo_Tox"/>
    <property type="match status" value="1"/>
</dbReference>
<keyword evidence="3" id="KW-1185">Reference proteome</keyword>
<evidence type="ECO:0000259" key="1">
    <source>
        <dbReference type="Pfam" id="PF03496"/>
    </source>
</evidence>
<dbReference type="RefSeq" id="WP_151917630.1">
    <property type="nucleotide sequence ID" value="NZ_RQSP01000064.1"/>
</dbReference>
<feature type="domain" description="ADP ribosyltransferase" evidence="1">
    <location>
        <begin position="280"/>
        <end position="458"/>
    </location>
</feature>
<accession>A0A5N5RCE9</accession>
<proteinExistence type="predicted"/>
<dbReference type="Gene3D" id="3.90.176.10">
    <property type="entry name" value="Toxin ADP-ribosyltransferase, Chain A, domain 1"/>
    <property type="match status" value="1"/>
</dbReference>
<dbReference type="PROSITE" id="PS51996">
    <property type="entry name" value="TR_MART"/>
    <property type="match status" value="1"/>
</dbReference>
<dbReference type="GO" id="GO:0005576">
    <property type="term" value="C:extracellular region"/>
    <property type="evidence" value="ECO:0007669"/>
    <property type="project" value="InterPro"/>
</dbReference>
<sequence length="472" mass="52791">MANPNLPPLSDSSRKELETVLDRLTKAYQSSLETLADEAADAIEYAYGRADADLTGIMRDYARDASQQADDYYNAVRKAYENAYGYTLEDYATSGVYDPDFTLYRMVGGFNGGDWNGLNYTQLKNGQSRAGLTVDDLWPSLRNMDDAMQWAADMVRASARYTMQRNIADDPTGPRWARVTGGAKPCAFCVMLAGRGFVYHSKEKADFGDSFHDGKCHCTVIPGWKDDVLTPAQQECKSMYTAGKAAAGEGAPRNAELAAMRRLYAGRLSDGVTPVPNIRWSHKTIRPTADELARLSDFTVRMPWDTYTPEQKRKALRGWTDGTFKETNKALYGQIPMTDTIRERMDILDEAMSDHWTQRQFTVDRLMPLSTFDLSTVEDAFDLAPGKIYNHPGYMATSLLDGGVLADRSLDRIPTRILVPPGSSAVYLQPISKARKRQEEVLLARKGRLQIEGVEITKQGPMVFVRLVDWAL</sequence>
<dbReference type="OrthoDB" id="3194844at2"/>
<name>A0A5N5RCE9_9BIFI</name>
<dbReference type="EMBL" id="RQSP01000064">
    <property type="protein sequence ID" value="KAB5604156.1"/>
    <property type="molecule type" value="Genomic_DNA"/>
</dbReference>
<dbReference type="SUPFAM" id="SSF56399">
    <property type="entry name" value="ADP-ribosylation"/>
    <property type="match status" value="1"/>
</dbReference>
<dbReference type="InterPro" id="IPR003540">
    <property type="entry name" value="ADP-ribosyltransferase"/>
</dbReference>
<protein>
    <recommendedName>
        <fullName evidence="1">ADP ribosyltransferase domain-containing protein</fullName>
    </recommendedName>
</protein>
<dbReference type="Pfam" id="PF25310">
    <property type="entry name" value="VG15"/>
    <property type="match status" value="1"/>
</dbReference>
<comment type="caution">
    <text evidence="2">The sequence shown here is derived from an EMBL/GenBank/DDBJ whole genome shotgun (WGS) entry which is preliminary data.</text>
</comment>
<dbReference type="AlphaFoldDB" id="A0A5N5RCE9"/>
<evidence type="ECO:0000313" key="3">
    <source>
        <dbReference type="Proteomes" id="UP000326336"/>
    </source>
</evidence>
<evidence type="ECO:0000313" key="2">
    <source>
        <dbReference type="EMBL" id="KAB5604156.1"/>
    </source>
</evidence>
<dbReference type="InterPro" id="IPR057369">
    <property type="entry name" value="VG15"/>
</dbReference>
<reference evidence="2 3" key="1">
    <citation type="journal article" date="2019" name="Int. J. Syst. Evol. Microbiol.">
        <title>Bifidobacterium jacchi sp. nov., isolated from the faeces of a baby common marmoset (Callithrix jacchus).</title>
        <authorList>
            <person name="Modesto M."/>
            <person name="Watanabe K."/>
            <person name="Arita M."/>
            <person name="Satti M."/>
            <person name="Oki K."/>
            <person name="Sciavilla P."/>
            <person name="Patavino C."/>
            <person name="Camma C."/>
            <person name="Michelini S."/>
            <person name="Sgorbati B."/>
            <person name="Mattarelli P."/>
        </authorList>
    </citation>
    <scope>NUCLEOTIDE SEQUENCE [LARGE SCALE GENOMIC DNA]</scope>
    <source>
        <strain evidence="2 3">MRM 9.3</strain>
    </source>
</reference>
<gene>
    <name evidence="2" type="ORF">EHS19_10105</name>
</gene>
<dbReference type="Proteomes" id="UP000326336">
    <property type="component" value="Unassembled WGS sequence"/>
</dbReference>
<organism evidence="2 3">
    <name type="scientific">Bifidobacterium jacchi</name>
    <dbReference type="NCBI Taxonomy" id="2490545"/>
    <lineage>
        <taxon>Bacteria</taxon>
        <taxon>Bacillati</taxon>
        <taxon>Actinomycetota</taxon>
        <taxon>Actinomycetes</taxon>
        <taxon>Bifidobacteriales</taxon>
        <taxon>Bifidobacteriaceae</taxon>
        <taxon>Bifidobacterium</taxon>
    </lineage>
</organism>